<dbReference type="RefSeq" id="WP_317831585.1">
    <property type="nucleotide sequence ID" value="NZ_CP136920.1"/>
</dbReference>
<dbReference type="AlphaFoldDB" id="A0AAQ3L8H9"/>
<accession>A0AAQ3L8H9</accession>
<dbReference type="Pfam" id="PF22124">
    <property type="entry name" value="Glyco_hydro_95_cat"/>
    <property type="match status" value="1"/>
</dbReference>
<dbReference type="GO" id="GO:0005975">
    <property type="term" value="P:carbohydrate metabolic process"/>
    <property type="evidence" value="ECO:0007669"/>
    <property type="project" value="InterPro"/>
</dbReference>
<dbReference type="Gene3D" id="1.50.10.10">
    <property type="match status" value="1"/>
</dbReference>
<dbReference type="InterPro" id="IPR012341">
    <property type="entry name" value="6hp_glycosidase-like_sf"/>
</dbReference>
<proteinExistence type="predicted"/>
<dbReference type="EMBL" id="CP136920">
    <property type="protein sequence ID" value="WOO39622.1"/>
    <property type="molecule type" value="Genomic_DNA"/>
</dbReference>
<dbReference type="SUPFAM" id="SSF48208">
    <property type="entry name" value="Six-hairpin glycosidases"/>
    <property type="match status" value="1"/>
</dbReference>
<evidence type="ECO:0000313" key="3">
    <source>
        <dbReference type="Proteomes" id="UP001304300"/>
    </source>
</evidence>
<dbReference type="PANTHER" id="PTHR31084:SF0">
    <property type="entry name" value="ALPHA-L-FUCOSIDASE 2"/>
    <property type="match status" value="1"/>
</dbReference>
<organism evidence="2 3">
    <name type="scientific">Rubellicoccus peritrichatus</name>
    <dbReference type="NCBI Taxonomy" id="3080537"/>
    <lineage>
        <taxon>Bacteria</taxon>
        <taxon>Pseudomonadati</taxon>
        <taxon>Verrucomicrobiota</taxon>
        <taxon>Opitutia</taxon>
        <taxon>Puniceicoccales</taxon>
        <taxon>Cerasicoccaceae</taxon>
        <taxon>Rubellicoccus</taxon>
    </lineage>
</organism>
<gene>
    <name evidence="2" type="ORF">RZN69_13440</name>
</gene>
<dbReference type="GO" id="GO:0004560">
    <property type="term" value="F:alpha-L-fucosidase activity"/>
    <property type="evidence" value="ECO:0007669"/>
    <property type="project" value="TreeGrafter"/>
</dbReference>
<feature type="domain" description="Glycosyl hydrolase family 95 catalytic" evidence="1">
    <location>
        <begin position="280"/>
        <end position="668"/>
    </location>
</feature>
<dbReference type="Proteomes" id="UP001304300">
    <property type="component" value="Chromosome"/>
</dbReference>
<dbReference type="InterPro" id="IPR008928">
    <property type="entry name" value="6-hairpin_glycosidase_sf"/>
</dbReference>
<keyword evidence="3" id="KW-1185">Reference proteome</keyword>
<protein>
    <recommendedName>
        <fullName evidence="1">Glycosyl hydrolase family 95 catalytic domain-containing protein</fullName>
    </recommendedName>
</protein>
<name>A0AAQ3L8H9_9BACT</name>
<sequence>MKRAYENKLLSWSGLSEKASWGPLTGNGKHGAALFGSEKLWKLSLDHSDVQDLRMSRKPWINAPFQEIRKAIVEKDSKRIEKFTHAFYGEDGDDTPTNLNLGCLMIHIDIDGEMTQVRESMDFASAEIIRRIMWGSSGLEMKATSISDSIMTVIELTAINGSRNIRLELQRTQFEETLEKKVNYPSSQPIKGAALGFSQMLHDGMAYAIQVFRSDGSDLNKAEISLDGGESIRLVIATAQGASVTDSVDAISCSEKDCDVLLQQNRIWWLNFWAASEVELSDKELESIWYHGVYLQACASRSGSLPITLQGVFTPDGAPGTWGGGIFSNLNTQLSYWSCCGANHPELVRPLADFLLDSRVCETMEKETREFFDLPGIAVPVSTNATGQRLQCWMPVQIWPTTGSWLCLNIWEMIRSTNDVETLKKAYPFFKKNEIFMTAYGAMAGKDYPVFAPSHSPEIFDLDPDKLWMENPTMDLWAYRKILNICIESARWLEVDFDDQKAWIEKLDLIPNYPLVQKQKWTDGSGKHDHSDPHTSFLIEAEGINTELSHRHLSQCAPIYPGDDINIDSEDPNFVADSVFQNIRRGTGLWIGYSFVWQSCLASRCELADMAMHHLKTYWRHFTSNGGLHANGETTRLGITDFNREYYDTMPLSIEASLAAPAAVNEMLFQSWRGIIRLFPALPDEIQGAFYQLRTKQGDLVSANKADGFFEACIVPASRTKLLRVSVGNSNLIECNCPYRTNKSGRTSTIDIAIEGRKDIRIQGSIKALSERGKACDPVS</sequence>
<evidence type="ECO:0000313" key="2">
    <source>
        <dbReference type="EMBL" id="WOO39622.1"/>
    </source>
</evidence>
<evidence type="ECO:0000259" key="1">
    <source>
        <dbReference type="Pfam" id="PF22124"/>
    </source>
</evidence>
<dbReference type="KEGG" id="puo:RZN69_13440"/>
<dbReference type="PANTHER" id="PTHR31084">
    <property type="entry name" value="ALPHA-L-FUCOSIDASE 2"/>
    <property type="match status" value="1"/>
</dbReference>
<dbReference type="InterPro" id="IPR054363">
    <property type="entry name" value="GH95_cat"/>
</dbReference>
<reference evidence="2 3" key="1">
    <citation type="submission" date="2023-10" db="EMBL/GenBank/DDBJ databases">
        <title>Rubellicoccus peritrichatus gen. nov., sp. nov., isolated from an algae of coral reef tank.</title>
        <authorList>
            <person name="Luo J."/>
        </authorList>
    </citation>
    <scope>NUCLEOTIDE SEQUENCE [LARGE SCALE GENOMIC DNA]</scope>
    <source>
        <strain evidence="2 3">CR14</strain>
    </source>
</reference>